<evidence type="ECO:0000313" key="3">
    <source>
        <dbReference type="EMBL" id="GAA1083565.1"/>
    </source>
</evidence>
<protein>
    <submittedName>
        <fullName evidence="3">Uncharacterized protein</fullName>
    </submittedName>
</protein>
<evidence type="ECO:0000313" key="4">
    <source>
        <dbReference type="Proteomes" id="UP001499987"/>
    </source>
</evidence>
<feature type="compositionally biased region" description="Pro residues" evidence="1">
    <location>
        <begin position="176"/>
        <end position="196"/>
    </location>
</feature>
<gene>
    <name evidence="3" type="ORF">GCM10009663_28660</name>
</gene>
<keyword evidence="2" id="KW-1133">Transmembrane helix</keyword>
<feature type="region of interest" description="Disordered" evidence="1">
    <location>
        <begin position="171"/>
        <end position="196"/>
    </location>
</feature>
<feature type="transmembrane region" description="Helical" evidence="2">
    <location>
        <begin position="92"/>
        <end position="109"/>
    </location>
</feature>
<keyword evidence="2" id="KW-0812">Transmembrane</keyword>
<evidence type="ECO:0000256" key="2">
    <source>
        <dbReference type="SAM" id="Phobius"/>
    </source>
</evidence>
<sequence>MAFGPVVQQRARGGGLTAIGVLALVQLASELGVLAYDIAQKGPGYLLTALGISYADYVDAPVGFFAYDTGYCVALAALAIGAFMGGRWVRPAAVALTSVTGFAALGQILNQVVYSASRRTFAEPVSHLWLNMTLLLTVGIAIAVAAIVGATRPAAPAAPAPVAFHPYVPAQRQAHPPIPPTTPPGPPSAPPAPPNA</sequence>
<feature type="transmembrane region" description="Helical" evidence="2">
    <location>
        <begin position="64"/>
        <end position="85"/>
    </location>
</feature>
<proteinExistence type="predicted"/>
<dbReference type="RefSeq" id="WP_344623971.1">
    <property type="nucleotide sequence ID" value="NZ_BAAALD010000023.1"/>
</dbReference>
<organism evidence="3 4">
    <name type="scientific">Kitasatospora arboriphila</name>
    <dbReference type="NCBI Taxonomy" id="258052"/>
    <lineage>
        <taxon>Bacteria</taxon>
        <taxon>Bacillati</taxon>
        <taxon>Actinomycetota</taxon>
        <taxon>Actinomycetes</taxon>
        <taxon>Kitasatosporales</taxon>
        <taxon>Streptomycetaceae</taxon>
        <taxon>Kitasatospora</taxon>
    </lineage>
</organism>
<comment type="caution">
    <text evidence="3">The sequence shown here is derived from an EMBL/GenBank/DDBJ whole genome shotgun (WGS) entry which is preliminary data.</text>
</comment>
<dbReference type="Proteomes" id="UP001499987">
    <property type="component" value="Unassembled WGS sequence"/>
</dbReference>
<reference evidence="4" key="1">
    <citation type="journal article" date="2019" name="Int. J. Syst. Evol. Microbiol.">
        <title>The Global Catalogue of Microorganisms (GCM) 10K type strain sequencing project: providing services to taxonomists for standard genome sequencing and annotation.</title>
        <authorList>
            <consortium name="The Broad Institute Genomics Platform"/>
            <consortium name="The Broad Institute Genome Sequencing Center for Infectious Disease"/>
            <person name="Wu L."/>
            <person name="Ma J."/>
        </authorList>
    </citation>
    <scope>NUCLEOTIDE SEQUENCE [LARGE SCALE GENOMIC DNA]</scope>
    <source>
        <strain evidence="4">JCM 13002</strain>
    </source>
</reference>
<keyword evidence="4" id="KW-1185">Reference proteome</keyword>
<accession>A0ABP4E0C1</accession>
<keyword evidence="2" id="KW-0472">Membrane</keyword>
<name>A0ABP4E0C1_9ACTN</name>
<feature type="transmembrane region" description="Helical" evidence="2">
    <location>
        <begin position="129"/>
        <end position="150"/>
    </location>
</feature>
<evidence type="ECO:0000256" key="1">
    <source>
        <dbReference type="SAM" id="MobiDB-lite"/>
    </source>
</evidence>
<dbReference type="EMBL" id="BAAALD010000023">
    <property type="protein sequence ID" value="GAA1083565.1"/>
    <property type="molecule type" value="Genomic_DNA"/>
</dbReference>